<name>A0A2P5D8X0_PARAD</name>
<protein>
    <submittedName>
        <fullName evidence="2">Uncharacterized protein</fullName>
    </submittedName>
</protein>
<comment type="caution">
    <text evidence="2">The sequence shown here is derived from an EMBL/GenBank/DDBJ whole genome shotgun (WGS) entry which is preliminary data.</text>
</comment>
<evidence type="ECO:0000313" key="3">
    <source>
        <dbReference type="Proteomes" id="UP000237105"/>
    </source>
</evidence>
<keyword evidence="3" id="KW-1185">Reference proteome</keyword>
<evidence type="ECO:0000313" key="2">
    <source>
        <dbReference type="EMBL" id="PON69753.1"/>
    </source>
</evidence>
<dbReference type="OrthoDB" id="1775530at2759"/>
<dbReference type="AlphaFoldDB" id="A0A2P5D8X0"/>
<dbReference type="Proteomes" id="UP000237105">
    <property type="component" value="Unassembled WGS sequence"/>
</dbReference>
<gene>
    <name evidence="2" type="ORF">PanWU01x14_085370</name>
</gene>
<reference evidence="3" key="1">
    <citation type="submission" date="2016-06" db="EMBL/GenBank/DDBJ databases">
        <title>Parallel loss of symbiosis genes in relatives of nitrogen-fixing non-legume Parasponia.</title>
        <authorList>
            <person name="Van Velzen R."/>
            <person name="Holmer R."/>
            <person name="Bu F."/>
            <person name="Rutten L."/>
            <person name="Van Zeijl A."/>
            <person name="Liu W."/>
            <person name="Santuari L."/>
            <person name="Cao Q."/>
            <person name="Sharma T."/>
            <person name="Shen D."/>
            <person name="Roswanjaya Y."/>
            <person name="Wardhani T."/>
            <person name="Kalhor M.S."/>
            <person name="Jansen J."/>
            <person name="Van den Hoogen J."/>
            <person name="Gungor B."/>
            <person name="Hartog M."/>
            <person name="Hontelez J."/>
            <person name="Verver J."/>
            <person name="Yang W.-C."/>
            <person name="Schijlen E."/>
            <person name="Repin R."/>
            <person name="Schilthuizen M."/>
            <person name="Schranz E."/>
            <person name="Heidstra R."/>
            <person name="Miyata K."/>
            <person name="Fedorova E."/>
            <person name="Kohlen W."/>
            <person name="Bisseling T."/>
            <person name="Smit S."/>
            <person name="Geurts R."/>
        </authorList>
    </citation>
    <scope>NUCLEOTIDE SEQUENCE [LARGE SCALE GENOMIC DNA]</scope>
    <source>
        <strain evidence="3">cv. WU1-14</strain>
    </source>
</reference>
<dbReference type="EMBL" id="JXTB01000054">
    <property type="protein sequence ID" value="PON69753.1"/>
    <property type="molecule type" value="Genomic_DNA"/>
</dbReference>
<feature type="region of interest" description="Disordered" evidence="1">
    <location>
        <begin position="372"/>
        <end position="435"/>
    </location>
</feature>
<organism evidence="2 3">
    <name type="scientific">Parasponia andersonii</name>
    <name type="common">Sponia andersonii</name>
    <dbReference type="NCBI Taxonomy" id="3476"/>
    <lineage>
        <taxon>Eukaryota</taxon>
        <taxon>Viridiplantae</taxon>
        <taxon>Streptophyta</taxon>
        <taxon>Embryophyta</taxon>
        <taxon>Tracheophyta</taxon>
        <taxon>Spermatophyta</taxon>
        <taxon>Magnoliopsida</taxon>
        <taxon>eudicotyledons</taxon>
        <taxon>Gunneridae</taxon>
        <taxon>Pentapetalae</taxon>
        <taxon>rosids</taxon>
        <taxon>fabids</taxon>
        <taxon>Rosales</taxon>
        <taxon>Cannabaceae</taxon>
        <taxon>Parasponia</taxon>
    </lineage>
</organism>
<proteinExistence type="predicted"/>
<sequence length="659" mass="71706">MSTFFLKIFPRGHGPRLPWSALYRCSLVSAASYGLSLSGVRFGTNRHSVKTACPLRTPIQYRIKCSVWVWSCELLSIVFWWKILGASDPPAVEILGASDPPAVEVRVGLGRVCPGSVMGSALTSDSSMADVVSRVTRVAFSQSLSTPVRRTMASGQYQESRPIVDSELDSLRRQLCLPGGVTLQRVEGPADWYLRPSAPELNANGVMILMGLSTLSVLYNLHIDLEGLPRSDKQWDSHTRLYAIGGAWATQRPGGDHHLRISWGLPVHPGHLQPPGDEYDTQDGFIPSIPFPLDTWVITKHLWSRLDASALNRFRRDKHDRIAMVGQQVTASSQLVGSNDLVAPSSHELEEAVRFVAEECVRLRREEAATLKRARDSETGPLADSSPVKGGAAGYKAHPKAPAGRHLVVPSGDEMPTVSRSDTGRPPSGGTSATKTVYGEGMLLSLPGGSAAPTSSTPDSGPKSGATCLGGEMLDLFPTSRPRVFEPLKMYPPTVHVSLLFQSALNFRQGLSTFFLKVFPRDHGPRLLWSALYRCNLVSAASYGLSLSGVRFGTNRHSVKTACPLRTPIQYRIKCSVWVWSCELLSIVFWWKTLGASDLPAVEVRVGLNRVCPGSMMGSALISDSPMADVVSRVTCVAFNQSLSTLVGRWVPFVTYSVA</sequence>
<accession>A0A2P5D8X0</accession>
<evidence type="ECO:0000256" key="1">
    <source>
        <dbReference type="SAM" id="MobiDB-lite"/>
    </source>
</evidence>